<accession>A0ABW1IWV4</accession>
<dbReference type="EMBL" id="JBHSQW010000002">
    <property type="protein sequence ID" value="MFC5992852.1"/>
    <property type="molecule type" value="Genomic_DNA"/>
</dbReference>
<dbReference type="PANTHER" id="PTHR32071:SF122">
    <property type="entry name" value="SIGMA FACTOR"/>
    <property type="match status" value="1"/>
</dbReference>
<dbReference type="Pfam" id="PF25601">
    <property type="entry name" value="AAA_lid_14"/>
    <property type="match status" value="1"/>
</dbReference>
<evidence type="ECO:0000256" key="3">
    <source>
        <dbReference type="ARBA" id="ARBA00023015"/>
    </source>
</evidence>
<dbReference type="SUPFAM" id="SSF52540">
    <property type="entry name" value="P-loop containing nucleoside triphosphate hydrolases"/>
    <property type="match status" value="1"/>
</dbReference>
<evidence type="ECO:0000313" key="8">
    <source>
        <dbReference type="Proteomes" id="UP001596302"/>
    </source>
</evidence>
<dbReference type="Gene3D" id="1.10.8.60">
    <property type="match status" value="1"/>
</dbReference>
<evidence type="ECO:0000259" key="6">
    <source>
        <dbReference type="PROSITE" id="PS50045"/>
    </source>
</evidence>
<dbReference type="InterPro" id="IPR002197">
    <property type="entry name" value="HTH_Fis"/>
</dbReference>
<dbReference type="InterPro" id="IPR058031">
    <property type="entry name" value="AAA_lid_NorR"/>
</dbReference>
<dbReference type="PANTHER" id="PTHR32071">
    <property type="entry name" value="TRANSCRIPTIONAL REGULATORY PROTEIN"/>
    <property type="match status" value="1"/>
</dbReference>
<dbReference type="InterPro" id="IPR002078">
    <property type="entry name" value="Sigma_54_int"/>
</dbReference>
<name>A0ABW1IWV4_9PSEU</name>
<keyword evidence="3" id="KW-0805">Transcription regulation</keyword>
<evidence type="ECO:0000256" key="2">
    <source>
        <dbReference type="ARBA" id="ARBA00022840"/>
    </source>
</evidence>
<reference evidence="8" key="1">
    <citation type="journal article" date="2019" name="Int. J. Syst. Evol. Microbiol.">
        <title>The Global Catalogue of Microorganisms (GCM) 10K type strain sequencing project: providing services to taxonomists for standard genome sequencing and annotation.</title>
        <authorList>
            <consortium name="The Broad Institute Genomics Platform"/>
            <consortium name="The Broad Institute Genome Sequencing Center for Infectious Disease"/>
            <person name="Wu L."/>
            <person name="Ma J."/>
        </authorList>
    </citation>
    <scope>NUCLEOTIDE SEQUENCE [LARGE SCALE GENOMIC DNA]</scope>
    <source>
        <strain evidence="8">CCM 8391</strain>
    </source>
</reference>
<keyword evidence="5" id="KW-0804">Transcription</keyword>
<evidence type="ECO:0000256" key="1">
    <source>
        <dbReference type="ARBA" id="ARBA00022741"/>
    </source>
</evidence>
<dbReference type="InterPro" id="IPR009057">
    <property type="entry name" value="Homeodomain-like_sf"/>
</dbReference>
<proteinExistence type="predicted"/>
<sequence>MSDKRLLLASARADLLDGNGAPECPGVPDHVAASWRRSLSHGVHPNSVDSPYFAELDFESRLVRCAQPEIDQLSEQISDMPMCVALTDGQARILLRRDSSQWIGKILDRVYFAKGFGYEEGAVGTNGVGTVLEFGQSVHIVGAEHFVDTLQSFACAGAPVRDPFSGRIEGVLDISCLSDHSTPIMHSLVRAAAKRIEHRLLLDRNEAQQALFEVYSRVDSRTRDAVVAVGPRCIVANTAMQTLLGSTDQEALLDHIRFMTPRHSTVDDKVDLPSGMQVRLRGSTVTVGEDIAGMIGVVTPIHDDVRLIPRRQCATAATSDLVAAEPPHQVASSSPAWRAAETIVRSALGADETVLVLGESGSGRFTLLAELVRLQRPGVRLHRIEARQVEKEPCEIGCLLAEADPQVDLYVLGDVDQLCGRTVNALTACLGERGSAPGLLGATANASERPDIDQGALFALFRQSATLPPLRYRTGDLMALVRFILHELAPHRELQVSHDATRVLGRYRWPGNIRELREVLASTVARRPVGVIQAEDLPAYCQSVSRSPLRQVDQIERDAIITAIRQASGNRKAAAAALGFSRSTLYRKIQLYGITD</sequence>
<evidence type="ECO:0000256" key="5">
    <source>
        <dbReference type="ARBA" id="ARBA00023163"/>
    </source>
</evidence>
<evidence type="ECO:0000313" key="7">
    <source>
        <dbReference type="EMBL" id="MFC5992852.1"/>
    </source>
</evidence>
<dbReference type="Gene3D" id="3.30.450.40">
    <property type="match status" value="1"/>
</dbReference>
<protein>
    <submittedName>
        <fullName evidence="7">Sigma-54-dependent Fis family transcriptional regulator</fullName>
    </submittedName>
</protein>
<dbReference type="InterPro" id="IPR003018">
    <property type="entry name" value="GAF"/>
</dbReference>
<feature type="domain" description="Sigma-54 factor interaction" evidence="6">
    <location>
        <begin position="466"/>
        <end position="525"/>
    </location>
</feature>
<keyword evidence="2" id="KW-0067">ATP-binding</keyword>
<dbReference type="SUPFAM" id="SSF46689">
    <property type="entry name" value="Homeodomain-like"/>
    <property type="match status" value="1"/>
</dbReference>
<dbReference type="PROSITE" id="PS50045">
    <property type="entry name" value="SIGMA54_INTERACT_4"/>
    <property type="match status" value="1"/>
</dbReference>
<dbReference type="Gene3D" id="1.10.10.60">
    <property type="entry name" value="Homeodomain-like"/>
    <property type="match status" value="1"/>
</dbReference>
<keyword evidence="4" id="KW-0238">DNA-binding</keyword>
<dbReference type="InterPro" id="IPR029016">
    <property type="entry name" value="GAF-like_dom_sf"/>
</dbReference>
<dbReference type="Pfam" id="PF02954">
    <property type="entry name" value="HTH_8"/>
    <property type="match status" value="1"/>
</dbReference>
<keyword evidence="8" id="KW-1185">Reference proteome</keyword>
<evidence type="ECO:0000256" key="4">
    <source>
        <dbReference type="ARBA" id="ARBA00023125"/>
    </source>
</evidence>
<organism evidence="7 8">
    <name type="scientific">Pseudonocardia hispaniensis</name>
    <dbReference type="NCBI Taxonomy" id="904933"/>
    <lineage>
        <taxon>Bacteria</taxon>
        <taxon>Bacillati</taxon>
        <taxon>Actinomycetota</taxon>
        <taxon>Actinomycetes</taxon>
        <taxon>Pseudonocardiales</taxon>
        <taxon>Pseudonocardiaceae</taxon>
        <taxon>Pseudonocardia</taxon>
    </lineage>
</organism>
<dbReference type="Proteomes" id="UP001596302">
    <property type="component" value="Unassembled WGS sequence"/>
</dbReference>
<dbReference type="PRINTS" id="PR01590">
    <property type="entry name" value="HTHFIS"/>
</dbReference>
<comment type="caution">
    <text evidence="7">The sequence shown here is derived from an EMBL/GenBank/DDBJ whole genome shotgun (WGS) entry which is preliminary data.</text>
</comment>
<keyword evidence="1" id="KW-0547">Nucleotide-binding</keyword>
<dbReference type="InterPro" id="IPR027417">
    <property type="entry name" value="P-loop_NTPase"/>
</dbReference>
<gene>
    <name evidence="7" type="ORF">ACFQE5_01355</name>
</gene>
<dbReference type="RefSeq" id="WP_379581833.1">
    <property type="nucleotide sequence ID" value="NZ_JBHSQW010000002.1"/>
</dbReference>
<dbReference type="Pfam" id="PF01590">
    <property type="entry name" value="GAF"/>
    <property type="match status" value="1"/>
</dbReference>